<keyword evidence="2" id="KW-1185">Reference proteome</keyword>
<proteinExistence type="predicted"/>
<dbReference type="EMBL" id="CM056742">
    <property type="protein sequence ID" value="KAJ8674776.1"/>
    <property type="molecule type" value="Genomic_DNA"/>
</dbReference>
<sequence length="600" mass="67817">MNLHEFLVDGSGPAPPVNKSKFSNWADEPEEDEYGYTSRKQEPVVLPTAPRAARDASINEENIPMHPPFVAYISNLPYEVDEEDLAEFLKDMRVSNMRLPKLDSKMKGYGYVEFEDRQSLVAAINMTDTTLKARRVRIEVSNSSNDDRRRMGRMGDSRGRDWNDEERTTGDWRSARAERMDDDERDGGRDDRFRSRGFGGRDDNRDSGFEDSRPGNWRDGPREPASSMDRPRRDDRGGGGERDWNRFADRGRGPPRDGSRERDEKEGERGGDRDGDRFGDRGSSRFGDRGGDRFGDRGGDRFGDRGGDRFSDRRGDRFGDRGGDRDSSFGPSRRNFNDDDRDKERWSSIRSQPREPVAGDDPPAAEAPRTRPKLELQPRSKPIEPIVVTEVEKTEPVEASEAEPKAEEKPVPKPVPAANIFGAAKPVDTAAREREIEARIAKSAEARPKEEVDDKRSGPREGAWGRRNGEGRSYDQERSQPPAWRSQRPDPRDNRDPRDGRDSRDHRDNKEPGPRDGSRDSRSNSKGPPSTRGPAGAQSRGPAKQTESRPPPDGAEKEKKREEDELSRMPKAKDNEAPNFIASNKYSMLPDDVDPDNLEE</sequence>
<protein>
    <submittedName>
        <fullName evidence="1">Uncharacterized protein</fullName>
    </submittedName>
</protein>
<gene>
    <name evidence="1" type="ORF">QAD02_010562</name>
</gene>
<comment type="caution">
    <text evidence="1">The sequence shown here is derived from an EMBL/GenBank/DDBJ whole genome shotgun (WGS) entry which is preliminary data.</text>
</comment>
<organism evidence="1 2">
    <name type="scientific">Eretmocerus hayati</name>
    <dbReference type="NCBI Taxonomy" id="131215"/>
    <lineage>
        <taxon>Eukaryota</taxon>
        <taxon>Metazoa</taxon>
        <taxon>Ecdysozoa</taxon>
        <taxon>Arthropoda</taxon>
        <taxon>Hexapoda</taxon>
        <taxon>Insecta</taxon>
        <taxon>Pterygota</taxon>
        <taxon>Neoptera</taxon>
        <taxon>Endopterygota</taxon>
        <taxon>Hymenoptera</taxon>
        <taxon>Apocrita</taxon>
        <taxon>Proctotrupomorpha</taxon>
        <taxon>Chalcidoidea</taxon>
        <taxon>Aphelinidae</taxon>
        <taxon>Aphelininae</taxon>
        <taxon>Eretmocerus</taxon>
    </lineage>
</organism>
<evidence type="ECO:0000313" key="1">
    <source>
        <dbReference type="EMBL" id="KAJ8674776.1"/>
    </source>
</evidence>
<dbReference type="Proteomes" id="UP001239111">
    <property type="component" value="Chromosome 2"/>
</dbReference>
<name>A0ACC2NVG6_9HYME</name>
<reference evidence="1" key="1">
    <citation type="submission" date="2023-04" db="EMBL/GenBank/DDBJ databases">
        <title>A chromosome-level genome assembly of the parasitoid wasp Eretmocerus hayati.</title>
        <authorList>
            <person name="Zhong Y."/>
            <person name="Liu S."/>
            <person name="Liu Y."/>
        </authorList>
    </citation>
    <scope>NUCLEOTIDE SEQUENCE</scope>
    <source>
        <strain evidence="1">ZJU_SS_LIU_2023</strain>
    </source>
</reference>
<accession>A0ACC2NVG6</accession>
<evidence type="ECO:0000313" key="2">
    <source>
        <dbReference type="Proteomes" id="UP001239111"/>
    </source>
</evidence>